<protein>
    <submittedName>
        <fullName evidence="1">Uncharacterized protein</fullName>
    </submittedName>
</protein>
<reference evidence="1" key="1">
    <citation type="journal article" date="2020" name="Nature">
        <title>Giant virus diversity and host interactions through global metagenomics.</title>
        <authorList>
            <person name="Schulz F."/>
            <person name="Roux S."/>
            <person name="Paez-Espino D."/>
            <person name="Jungbluth S."/>
            <person name="Walsh D.A."/>
            <person name="Denef V.J."/>
            <person name="McMahon K.D."/>
            <person name="Konstantinidis K.T."/>
            <person name="Eloe-Fadrosh E.A."/>
            <person name="Kyrpides N.C."/>
            <person name="Woyke T."/>
        </authorList>
    </citation>
    <scope>NUCLEOTIDE SEQUENCE</scope>
    <source>
        <strain evidence="1">GVMAG-M-3300025778-1</strain>
    </source>
</reference>
<dbReference type="AlphaFoldDB" id="A0A6C0J771"/>
<organism evidence="1">
    <name type="scientific">viral metagenome</name>
    <dbReference type="NCBI Taxonomy" id="1070528"/>
    <lineage>
        <taxon>unclassified sequences</taxon>
        <taxon>metagenomes</taxon>
        <taxon>organismal metagenomes</taxon>
    </lineage>
</organism>
<proteinExistence type="predicted"/>
<accession>A0A6C0J771</accession>
<dbReference type="EMBL" id="MN740318">
    <property type="protein sequence ID" value="QHT99827.1"/>
    <property type="molecule type" value="Genomic_DNA"/>
</dbReference>
<name>A0A6C0J771_9ZZZZ</name>
<sequence>MEVLVSGSIALNGIERANVSVPAITADHKVFLKMVSAAMKGVVVVSEVTPGEGFGLSSTSSEDVGMLVYFDVYTN</sequence>
<evidence type="ECO:0000313" key="1">
    <source>
        <dbReference type="EMBL" id="QHT99827.1"/>
    </source>
</evidence>